<dbReference type="RefSeq" id="WP_219238271.1">
    <property type="nucleotide sequence ID" value="NZ_JAHWZX010000008.1"/>
</dbReference>
<name>A0ABS6XLT1_9SPHN</name>
<evidence type="ECO:0000313" key="2">
    <source>
        <dbReference type="Proteomes" id="UP001197214"/>
    </source>
</evidence>
<sequence length="111" mass="12282">MNALLSTASATAGFGAPYPNATFISAVGHERCYTRYSLITRDPEDEVEAFYEAEGKSAHATMTTSRNPAIPDFRPLSFVHKPELMMFVMLDRNDGKTTVNVRYRTAAKPSC</sequence>
<protein>
    <submittedName>
        <fullName evidence="1">Uncharacterized protein</fullName>
    </submittedName>
</protein>
<keyword evidence="2" id="KW-1185">Reference proteome</keyword>
<accession>A0ABS6XLT1</accession>
<evidence type="ECO:0000313" key="1">
    <source>
        <dbReference type="EMBL" id="MBW4331151.1"/>
    </source>
</evidence>
<proteinExistence type="predicted"/>
<organism evidence="1 2">
    <name type="scientific">Stakelama flava</name>
    <dbReference type="NCBI Taxonomy" id="2860338"/>
    <lineage>
        <taxon>Bacteria</taxon>
        <taxon>Pseudomonadati</taxon>
        <taxon>Pseudomonadota</taxon>
        <taxon>Alphaproteobacteria</taxon>
        <taxon>Sphingomonadales</taxon>
        <taxon>Sphingomonadaceae</taxon>
        <taxon>Stakelama</taxon>
    </lineage>
</organism>
<reference evidence="1 2" key="1">
    <citation type="submission" date="2021-07" db="EMBL/GenBank/DDBJ databases">
        <title>Stakelama flava sp. nov., a novel endophytic bacterium isolated from branch of Kandelia candel.</title>
        <authorList>
            <person name="Tuo L."/>
        </authorList>
    </citation>
    <scope>NUCLEOTIDE SEQUENCE [LARGE SCALE GENOMIC DNA]</scope>
    <source>
        <strain evidence="1 2">CBK3Z-3</strain>
    </source>
</reference>
<comment type="caution">
    <text evidence="1">The sequence shown here is derived from an EMBL/GenBank/DDBJ whole genome shotgun (WGS) entry which is preliminary data.</text>
</comment>
<gene>
    <name evidence="1" type="ORF">KY084_09740</name>
</gene>
<dbReference type="Proteomes" id="UP001197214">
    <property type="component" value="Unassembled WGS sequence"/>
</dbReference>
<dbReference type="EMBL" id="JAHWZX010000008">
    <property type="protein sequence ID" value="MBW4331151.1"/>
    <property type="molecule type" value="Genomic_DNA"/>
</dbReference>